<dbReference type="AlphaFoldDB" id="A0A370GVV2"/>
<dbReference type="InterPro" id="IPR050764">
    <property type="entry name" value="CbbQ/NirQ/NorQ/GpvN"/>
</dbReference>
<dbReference type="PANTHER" id="PTHR42759:SF5">
    <property type="entry name" value="METHANOL DEHYDROGENASE REGULATOR"/>
    <property type="match status" value="1"/>
</dbReference>
<dbReference type="Gene3D" id="1.10.8.80">
    <property type="entry name" value="Magnesium chelatase subunit I, C-Terminal domain"/>
    <property type="match status" value="1"/>
</dbReference>
<dbReference type="Pfam" id="PF07726">
    <property type="entry name" value="AAA_3"/>
    <property type="match status" value="1"/>
</dbReference>
<dbReference type="GO" id="GO:0005524">
    <property type="term" value="F:ATP binding"/>
    <property type="evidence" value="ECO:0007669"/>
    <property type="project" value="InterPro"/>
</dbReference>
<accession>A0A370GVV2</accession>
<dbReference type="Proteomes" id="UP000255326">
    <property type="component" value="Unassembled WGS sequence"/>
</dbReference>
<organism evidence="2 3">
    <name type="scientific">Falsibacillus pallidus</name>
    <dbReference type="NCBI Taxonomy" id="493781"/>
    <lineage>
        <taxon>Bacteria</taxon>
        <taxon>Bacillati</taxon>
        <taxon>Bacillota</taxon>
        <taxon>Bacilli</taxon>
        <taxon>Bacillales</taxon>
        <taxon>Bacillaceae</taxon>
        <taxon>Falsibacillus</taxon>
    </lineage>
</organism>
<dbReference type="EMBL" id="QQAY01000001">
    <property type="protein sequence ID" value="RDI47661.1"/>
    <property type="molecule type" value="Genomic_DNA"/>
</dbReference>
<sequence>MDKEMMKLKNEMNKVMVGREGDIELMMIALLQGGHLLLESVPGTGKTLLAKTFSKSIKADFKRIQFTPDVLPSDVTGIQFFDPKSREFQLRPGPVVTNILLADEINRATPRTQSSLLEAMEERQVTIDGTTIKVEEPFMVIATQNPVESQQGTFPLPAAQLDRFFMKIKIPFPSFQEEKEILKRFRTSDPLEEVEEVLSTDDIRKMRKQVKEVYVSDDLENYILYIIQETRTHSLIEGGVSSRAALALMRAAQGAAFIQGRDFATPGDVKALAANVLLHRMQLTPDASLTKSIEGIFQEILERVSVPVESGA</sequence>
<evidence type="ECO:0000313" key="3">
    <source>
        <dbReference type="Proteomes" id="UP000255326"/>
    </source>
</evidence>
<dbReference type="RefSeq" id="WP_114743873.1">
    <property type="nucleotide sequence ID" value="NZ_QQAY01000001.1"/>
</dbReference>
<dbReference type="InterPro" id="IPR003593">
    <property type="entry name" value="AAA+_ATPase"/>
</dbReference>
<proteinExistence type="predicted"/>
<dbReference type="InterPro" id="IPR027417">
    <property type="entry name" value="P-loop_NTPase"/>
</dbReference>
<dbReference type="PIRSF" id="PIRSF002849">
    <property type="entry name" value="AAA_ATPase_chaperone_MoxR_prd"/>
    <property type="match status" value="1"/>
</dbReference>
<dbReference type="Pfam" id="PF17863">
    <property type="entry name" value="AAA_lid_2"/>
    <property type="match status" value="1"/>
</dbReference>
<dbReference type="GO" id="GO:0016887">
    <property type="term" value="F:ATP hydrolysis activity"/>
    <property type="evidence" value="ECO:0007669"/>
    <property type="project" value="InterPro"/>
</dbReference>
<evidence type="ECO:0000313" key="2">
    <source>
        <dbReference type="EMBL" id="RDI47661.1"/>
    </source>
</evidence>
<dbReference type="PANTHER" id="PTHR42759">
    <property type="entry name" value="MOXR FAMILY PROTEIN"/>
    <property type="match status" value="1"/>
</dbReference>
<keyword evidence="3" id="KW-1185">Reference proteome</keyword>
<feature type="domain" description="AAA+ ATPase" evidence="1">
    <location>
        <begin position="32"/>
        <end position="174"/>
    </location>
</feature>
<dbReference type="SMART" id="SM00382">
    <property type="entry name" value="AAA"/>
    <property type="match status" value="1"/>
</dbReference>
<dbReference type="Gene3D" id="3.40.50.300">
    <property type="entry name" value="P-loop containing nucleotide triphosphate hydrolases"/>
    <property type="match status" value="1"/>
</dbReference>
<evidence type="ECO:0000259" key="1">
    <source>
        <dbReference type="SMART" id="SM00382"/>
    </source>
</evidence>
<dbReference type="OrthoDB" id="9808397at2"/>
<dbReference type="SUPFAM" id="SSF52540">
    <property type="entry name" value="P-loop containing nucleoside triphosphate hydrolases"/>
    <property type="match status" value="1"/>
</dbReference>
<dbReference type="CDD" id="cd00009">
    <property type="entry name" value="AAA"/>
    <property type="match status" value="1"/>
</dbReference>
<dbReference type="InterPro" id="IPR041628">
    <property type="entry name" value="ChlI/MoxR_AAA_lid"/>
</dbReference>
<name>A0A370GVV2_9BACI</name>
<dbReference type="InterPro" id="IPR011703">
    <property type="entry name" value="ATPase_AAA-3"/>
</dbReference>
<gene>
    <name evidence="2" type="ORF">DFR59_101320</name>
</gene>
<comment type="caution">
    <text evidence="2">The sequence shown here is derived from an EMBL/GenBank/DDBJ whole genome shotgun (WGS) entry which is preliminary data.</text>
</comment>
<protein>
    <submittedName>
        <fullName evidence="2">MoxR-like ATPase</fullName>
    </submittedName>
</protein>
<reference evidence="2 3" key="1">
    <citation type="submission" date="2018-07" db="EMBL/GenBank/DDBJ databases">
        <title>Genomic Encyclopedia of Type Strains, Phase IV (KMG-IV): sequencing the most valuable type-strain genomes for metagenomic binning, comparative biology and taxonomic classification.</title>
        <authorList>
            <person name="Goeker M."/>
        </authorList>
    </citation>
    <scope>NUCLEOTIDE SEQUENCE [LARGE SCALE GENOMIC DNA]</scope>
    <source>
        <strain evidence="2 3">DSM 25281</strain>
    </source>
</reference>